<feature type="coiled-coil region" evidence="1">
    <location>
        <begin position="771"/>
        <end position="805"/>
    </location>
</feature>
<evidence type="ECO:0008006" key="5">
    <source>
        <dbReference type="Google" id="ProtNLM"/>
    </source>
</evidence>
<protein>
    <recommendedName>
        <fullName evidence="5">DDE-1 domain-containing protein</fullName>
    </recommendedName>
</protein>
<feature type="region of interest" description="Disordered" evidence="2">
    <location>
        <begin position="481"/>
        <end position="508"/>
    </location>
</feature>
<feature type="compositionally biased region" description="Acidic residues" evidence="2">
    <location>
        <begin position="491"/>
        <end position="504"/>
    </location>
</feature>
<reference evidence="3 4" key="1">
    <citation type="submission" date="2024-02" db="EMBL/GenBank/DDBJ databases">
        <authorList>
            <person name="Chen Y."/>
            <person name="Shah S."/>
            <person name="Dougan E. K."/>
            <person name="Thang M."/>
            <person name="Chan C."/>
        </authorList>
    </citation>
    <scope>NUCLEOTIDE SEQUENCE [LARGE SCALE GENOMIC DNA]</scope>
</reference>
<keyword evidence="4" id="KW-1185">Reference proteome</keyword>
<evidence type="ECO:0000313" key="3">
    <source>
        <dbReference type="EMBL" id="CAK9076148.1"/>
    </source>
</evidence>
<dbReference type="Proteomes" id="UP001642484">
    <property type="component" value="Unassembled WGS sequence"/>
</dbReference>
<name>A0ABP0PKY3_9DINO</name>
<sequence length="952" mass="108386">MPTFLLLATPSCCLPRKRAQRLCAKFGIRAVSNSKPGPHLDFNNPLLEKVRSYIQHTAREKGCHPRLIGNFDQVWSTIYRPQQKTLQKAASWRNIAKDPLCRSTYLRKVRHQIERSLELPLSETDPTRGPVKDTPSIPQVTGLAAASCTVSEWRQPRSLTTLSFIDGFIGRAYVTFRKGGISDAARNQANVELEKYLFIEEPQSKSHVWNEATMIRYLDFLAGELRVRRVQLGLKHCHRALIMCDQAGAHMSTTFQKLQMQWYNKLIWLAWYQRGYSTDVDIAEWLFEGNLKEMKNMLQRCRSSMQAVCHLTELPEFDGAEDGTVRHMRLKQLEGEKSFHWAIQTGDNVSTHIGLPEWIGREIGMRVCRFVNEHDRWQKAIEARAILGRELTASQQQSYNVWAASCTQRLIFCKKRQVQIHDAGQVNRNCVSFELKLSDEPSQLTLSTAEAGATPYRLLLLCSQEAAATEVPSVLDHPVTQGEVATHPNNEPEEQQDEGSVDMEEGGREEDAYALEDERLKVNMECERDEEEALFILADSDDEVPIPAGCSVPVHKVKTFHLRPEWLALERKGLTDLPRHIKNCFISYHSSTQVWEGHYPCCRGGMSAKWGSSTKRTEAEAIILAIKAVLRAHVTAHPKDVVWRRQLDRLEAELAQHSIFASDPFVFASYGIRALREAPVWWPSFSAAAAAFQQLEEEFQVLESLGQNLPQQTRELLDANREEQESWRAALRHTEQELWVAQRHLREQQKRNTAALAQCRRLANTQEAHAQAEAKRSYASQEAALQEARLRLNKVQMQARQQATRQKVNNAFKAPIFQQRSKPWQVDQHVGGSGGGVSGKGTSKRVSSPRSCDALVAREALQEKELHVLESEEEQLASEVQLERQRVAGRCAERRELEYWQDCIERLSREDQWLTAECQSLEQDKDLQEQAAEVAEPRTPTWGKGSASLPGT</sequence>
<feature type="region of interest" description="Disordered" evidence="2">
    <location>
        <begin position="823"/>
        <end position="849"/>
    </location>
</feature>
<proteinExistence type="predicted"/>
<feature type="region of interest" description="Disordered" evidence="2">
    <location>
        <begin position="924"/>
        <end position="952"/>
    </location>
</feature>
<gene>
    <name evidence="3" type="ORF">CCMP2556_LOCUS37501</name>
</gene>
<dbReference type="EMBL" id="CAXAMN010023250">
    <property type="protein sequence ID" value="CAK9076148.1"/>
    <property type="molecule type" value="Genomic_DNA"/>
</dbReference>
<comment type="caution">
    <text evidence="3">The sequence shown here is derived from an EMBL/GenBank/DDBJ whole genome shotgun (WGS) entry which is preliminary data.</text>
</comment>
<keyword evidence="1" id="KW-0175">Coiled coil</keyword>
<evidence type="ECO:0000256" key="2">
    <source>
        <dbReference type="SAM" id="MobiDB-lite"/>
    </source>
</evidence>
<organism evidence="3 4">
    <name type="scientific">Durusdinium trenchii</name>
    <dbReference type="NCBI Taxonomy" id="1381693"/>
    <lineage>
        <taxon>Eukaryota</taxon>
        <taxon>Sar</taxon>
        <taxon>Alveolata</taxon>
        <taxon>Dinophyceae</taxon>
        <taxon>Suessiales</taxon>
        <taxon>Symbiodiniaceae</taxon>
        <taxon>Durusdinium</taxon>
    </lineage>
</organism>
<feature type="coiled-coil region" evidence="1">
    <location>
        <begin position="866"/>
        <end position="924"/>
    </location>
</feature>
<evidence type="ECO:0000313" key="4">
    <source>
        <dbReference type="Proteomes" id="UP001642484"/>
    </source>
</evidence>
<evidence type="ECO:0000256" key="1">
    <source>
        <dbReference type="SAM" id="Coils"/>
    </source>
</evidence>
<accession>A0ABP0PKY3</accession>